<keyword evidence="2" id="KW-1185">Reference proteome</keyword>
<comment type="caution">
    <text evidence="1">The sequence shown here is derived from an EMBL/GenBank/DDBJ whole genome shotgun (WGS) entry which is preliminary data.</text>
</comment>
<protein>
    <submittedName>
        <fullName evidence="1">Uncharacterized protein</fullName>
    </submittedName>
</protein>
<organism evidence="1 2">
    <name type="scientific">Dreissena polymorpha</name>
    <name type="common">Zebra mussel</name>
    <name type="synonym">Mytilus polymorpha</name>
    <dbReference type="NCBI Taxonomy" id="45954"/>
    <lineage>
        <taxon>Eukaryota</taxon>
        <taxon>Metazoa</taxon>
        <taxon>Spiralia</taxon>
        <taxon>Lophotrochozoa</taxon>
        <taxon>Mollusca</taxon>
        <taxon>Bivalvia</taxon>
        <taxon>Autobranchia</taxon>
        <taxon>Heteroconchia</taxon>
        <taxon>Euheterodonta</taxon>
        <taxon>Imparidentia</taxon>
        <taxon>Neoheterodontei</taxon>
        <taxon>Myida</taxon>
        <taxon>Dreissenoidea</taxon>
        <taxon>Dreissenidae</taxon>
        <taxon>Dreissena</taxon>
    </lineage>
</organism>
<gene>
    <name evidence="1" type="ORF">DPMN_094281</name>
</gene>
<evidence type="ECO:0000313" key="1">
    <source>
        <dbReference type="EMBL" id="KAH3851795.1"/>
    </source>
</evidence>
<reference evidence="1" key="1">
    <citation type="journal article" date="2019" name="bioRxiv">
        <title>The Genome of the Zebra Mussel, Dreissena polymorpha: A Resource for Invasive Species Research.</title>
        <authorList>
            <person name="McCartney M.A."/>
            <person name="Auch B."/>
            <person name="Kono T."/>
            <person name="Mallez S."/>
            <person name="Zhang Y."/>
            <person name="Obille A."/>
            <person name="Becker A."/>
            <person name="Abrahante J.E."/>
            <person name="Garbe J."/>
            <person name="Badalamenti J.P."/>
            <person name="Herman A."/>
            <person name="Mangelson H."/>
            <person name="Liachko I."/>
            <person name="Sullivan S."/>
            <person name="Sone E.D."/>
            <person name="Koren S."/>
            <person name="Silverstein K.A.T."/>
            <person name="Beckman K.B."/>
            <person name="Gohl D.M."/>
        </authorList>
    </citation>
    <scope>NUCLEOTIDE SEQUENCE</scope>
    <source>
        <strain evidence="1">Duluth1</strain>
        <tissue evidence="1">Whole animal</tissue>
    </source>
</reference>
<dbReference type="AlphaFoldDB" id="A0A9D4L4H9"/>
<proteinExistence type="predicted"/>
<name>A0A9D4L4H9_DREPO</name>
<dbReference type="Proteomes" id="UP000828390">
    <property type="component" value="Unassembled WGS sequence"/>
</dbReference>
<reference evidence="1" key="2">
    <citation type="submission" date="2020-11" db="EMBL/GenBank/DDBJ databases">
        <authorList>
            <person name="McCartney M.A."/>
            <person name="Auch B."/>
            <person name="Kono T."/>
            <person name="Mallez S."/>
            <person name="Becker A."/>
            <person name="Gohl D.M."/>
            <person name="Silverstein K.A.T."/>
            <person name="Koren S."/>
            <person name="Bechman K.B."/>
            <person name="Herman A."/>
            <person name="Abrahante J.E."/>
            <person name="Garbe J."/>
        </authorList>
    </citation>
    <scope>NUCLEOTIDE SEQUENCE</scope>
    <source>
        <strain evidence="1">Duluth1</strain>
        <tissue evidence="1">Whole animal</tissue>
    </source>
</reference>
<evidence type="ECO:0000313" key="2">
    <source>
        <dbReference type="Proteomes" id="UP000828390"/>
    </source>
</evidence>
<dbReference type="EMBL" id="JAIWYP010000003">
    <property type="protein sequence ID" value="KAH3851795.1"/>
    <property type="molecule type" value="Genomic_DNA"/>
</dbReference>
<accession>A0A9D4L4H9</accession>
<sequence length="75" mass="7625">MPVSGPVCKSRAGCLCQALCAKVGLNACVRPCVLESGWMPVSGPLCKSRAGCLCQALCAKVGLNACVRPCVLESG</sequence>